<evidence type="ECO:0000313" key="2">
    <source>
        <dbReference type="Proteomes" id="UP000053244"/>
    </source>
</evidence>
<gene>
    <name evidence="1" type="ORF">ADL15_19250</name>
</gene>
<dbReference type="Proteomes" id="UP000053244">
    <property type="component" value="Unassembled WGS sequence"/>
</dbReference>
<protein>
    <submittedName>
        <fullName evidence="1">Uncharacterized protein</fullName>
    </submittedName>
</protein>
<dbReference type="AlphaFoldDB" id="A0A101JT86"/>
<sequence length="167" mass="17321">MGLAVVLGSGACLAGCGSAEPAAIGPEPLASSASATPAALAEGSAGHAQAIMPGPQRANSVLDSVRMTQRGSLKSGGIIRVVSARGDLSGQRELRWVAGGVKPYRNADCTQTFQLGNDPKAERKKNLLLCWRTSAEKSVVTVLVDPKGKPSRAKAVRELNKKWKSMG</sequence>
<evidence type="ECO:0000313" key="1">
    <source>
        <dbReference type="EMBL" id="KUL32654.1"/>
    </source>
</evidence>
<name>A0A101JT86_9ACTN</name>
<accession>A0A101JT86</accession>
<dbReference type="EMBL" id="LLZH01000167">
    <property type="protein sequence ID" value="KUL32654.1"/>
    <property type="molecule type" value="Genomic_DNA"/>
</dbReference>
<comment type="caution">
    <text evidence="1">The sequence shown here is derived from an EMBL/GenBank/DDBJ whole genome shotgun (WGS) entry which is preliminary data.</text>
</comment>
<organism evidence="1 2">
    <name type="scientific">Actinoplanes awajinensis subsp. mycoplanecinus</name>
    <dbReference type="NCBI Taxonomy" id="135947"/>
    <lineage>
        <taxon>Bacteria</taxon>
        <taxon>Bacillati</taxon>
        <taxon>Actinomycetota</taxon>
        <taxon>Actinomycetes</taxon>
        <taxon>Micromonosporales</taxon>
        <taxon>Micromonosporaceae</taxon>
        <taxon>Actinoplanes</taxon>
    </lineage>
</organism>
<reference evidence="1 2" key="1">
    <citation type="submission" date="2015-10" db="EMBL/GenBank/DDBJ databases">
        <authorList>
            <person name="Gilbert D.G."/>
        </authorList>
    </citation>
    <scope>NUCLEOTIDE SEQUENCE [LARGE SCALE GENOMIC DNA]</scope>
    <source>
        <strain evidence="1 2">NRRL B-16712</strain>
    </source>
</reference>
<keyword evidence="2" id="KW-1185">Reference proteome</keyword>
<proteinExistence type="predicted"/>